<evidence type="ECO:0000313" key="2">
    <source>
        <dbReference type="Proteomes" id="UP000695022"/>
    </source>
</evidence>
<dbReference type="Proteomes" id="UP000695022">
    <property type="component" value="Unplaced"/>
</dbReference>
<dbReference type="Pfam" id="PF03849">
    <property type="entry name" value="Tfb2"/>
    <property type="match status" value="1"/>
</dbReference>
<keyword evidence="1" id="KW-0804">Transcription</keyword>
<reference evidence="3" key="1">
    <citation type="submission" date="2025-08" db="UniProtKB">
        <authorList>
            <consortium name="RefSeq"/>
        </authorList>
    </citation>
    <scope>IDENTIFICATION</scope>
</reference>
<dbReference type="PANTHER" id="PTHR13152">
    <property type="entry name" value="TFIIH, POLYPEPTIDE 4"/>
    <property type="match status" value="1"/>
</dbReference>
<keyword evidence="1" id="KW-0227">DNA damage</keyword>
<sequence>MRTLFVEQPVPQAVVSSWVNGKFHGEHNSAVKTLAGLRIWNEVHMPGGLRAWLLKNTFRVQLRIALLGGGKAWQGAVTGGTPDKYSKDVTFLDNYAKERWECVLHFMVGSTSGAADTVSSDTKQVLVKSGLMRRK</sequence>
<dbReference type="PANTHER" id="PTHR13152:SF0">
    <property type="entry name" value="GENERAL TRANSCRIPTION FACTOR IIH SUBUNIT 4"/>
    <property type="match status" value="1"/>
</dbReference>
<comment type="subcellular location">
    <subcellularLocation>
        <location evidence="1">Nucleus</location>
    </subcellularLocation>
</comment>
<evidence type="ECO:0000313" key="3">
    <source>
        <dbReference type="RefSeq" id="XP_014679157.1"/>
    </source>
</evidence>
<accession>A0ABM1F3Y6</accession>
<name>A0ABM1F3Y6_PRICU</name>
<protein>
    <recommendedName>
        <fullName evidence="1">General transcription factor IIH subunit 4</fullName>
    </recommendedName>
</protein>
<evidence type="ECO:0000256" key="1">
    <source>
        <dbReference type="RuleBase" id="RU364024"/>
    </source>
</evidence>
<keyword evidence="1" id="KW-0805">Transcription regulation</keyword>
<comment type="similarity">
    <text evidence="1">Belongs to the TFB2 family.</text>
</comment>
<dbReference type="GeneID" id="106819012"/>
<organism evidence="2 3">
    <name type="scientific">Priapulus caudatus</name>
    <name type="common">Priapulid worm</name>
    <dbReference type="NCBI Taxonomy" id="37621"/>
    <lineage>
        <taxon>Eukaryota</taxon>
        <taxon>Metazoa</taxon>
        <taxon>Ecdysozoa</taxon>
        <taxon>Scalidophora</taxon>
        <taxon>Priapulida</taxon>
        <taxon>Priapulimorpha</taxon>
        <taxon>Priapulimorphida</taxon>
        <taxon>Priapulidae</taxon>
        <taxon>Priapulus</taxon>
    </lineage>
</organism>
<gene>
    <name evidence="3" type="primary">LOC106819012</name>
</gene>
<keyword evidence="1" id="KW-0539">Nucleus</keyword>
<dbReference type="RefSeq" id="XP_014679157.1">
    <property type="nucleotide sequence ID" value="XM_014823671.1"/>
</dbReference>
<keyword evidence="2" id="KW-1185">Reference proteome</keyword>
<dbReference type="InterPro" id="IPR004598">
    <property type="entry name" value="TFIIH_p52/Tfb2"/>
</dbReference>
<proteinExistence type="inferred from homology"/>
<comment type="function">
    <text evidence="1">Component of the general transcription and DNA repair factor IIH (TFIIH) core complex which is involved in general and transcription-coupled nucleotide excision repair (NER) of damaged DNA.</text>
</comment>
<keyword evidence="1" id="KW-0234">DNA repair</keyword>